<sequence length="337" mass="39441">MEEIDNEILNEIQWTFPLVPRPFDEIAKKFSISPDEVKSRLKKMKEKGVLRQLSAIFDTRKLGYTSSLVAMEIDNSKLEQVALIINKHPGVSHNYERKHQFNLWFTLAVPPGSDLKYELDKFSKLDGIKKVRMLPTLQLFKIGVKLDMVETKKHDVKPSEVKKEIKKVDFVATEEDKEFIRQLQKDFEIVDRPFLNAANELGITEEEVFERLRHYEKIGVMRRFAAILRHREAGFTANGMIVWKVPEDRISKVGEKLGAFPQVSHCYERPVYPDWPYNVFSMIHCKSISEANQVASDIQEQINVEEYKILFSSREFKKTRVEYFVEHEFNIEESIPA</sequence>
<evidence type="ECO:0000313" key="8">
    <source>
        <dbReference type="EMBL" id="AJA92021.1"/>
    </source>
</evidence>
<reference evidence="8 10" key="1">
    <citation type="journal article" date="2015" name="Proc. Natl. Acad. Sci. U.S.A.">
        <title>Genomic and proteomic characterization of "Candidatus Nitrosopelagicus brevis": An ammonia-oxidizing archaeon from the open ocean.</title>
        <authorList>
            <person name="Santoro A.E."/>
            <person name="Dupont C.L."/>
            <person name="Richter R.A."/>
            <person name="Craig M.T."/>
            <person name="Carini P."/>
            <person name="McIlvin M.R."/>
            <person name="Yang Y."/>
            <person name="Orsi W.D."/>
            <person name="Moran D.M."/>
            <person name="Saito M.A."/>
        </authorList>
    </citation>
    <scope>NUCLEOTIDE SEQUENCE [LARGE SCALE GENOMIC DNA]</scope>
    <source>
        <strain evidence="8">CN25</strain>
        <strain evidence="10">V2</strain>
    </source>
</reference>
<dbReference type="PANTHER" id="PTHR43413">
    <property type="entry name" value="TRANSCRIPTIONAL REGULATOR, ASNC FAMILY"/>
    <property type="match status" value="1"/>
</dbReference>
<dbReference type="Pfam" id="PF17805">
    <property type="entry name" value="AsnC_trans_reg2"/>
    <property type="match status" value="2"/>
</dbReference>
<dbReference type="AlphaFoldDB" id="A0A0A7V1G7"/>
<dbReference type="InterPro" id="IPR036390">
    <property type="entry name" value="WH_DNA-bd_sf"/>
</dbReference>
<dbReference type="GO" id="GO:0003677">
    <property type="term" value="F:DNA binding"/>
    <property type="evidence" value="ECO:0007669"/>
    <property type="project" value="UniProtKB-KW"/>
</dbReference>
<reference evidence="9" key="3">
    <citation type="submission" date="2016-05" db="EMBL/GenBank/DDBJ databases">
        <authorList>
            <person name="Lavstsen T."/>
            <person name="Jespersen J.S."/>
        </authorList>
    </citation>
    <scope>NUCLEOTIDE SEQUENCE [LARGE SCALE GENOMIC DNA]</scope>
    <source>
        <strain evidence="9">U25</strain>
    </source>
</reference>
<dbReference type="PANTHER" id="PTHR43413:SF1">
    <property type="entry name" value="SIROHEME DECARBOXYLASE NIRL SUBUNIT"/>
    <property type="match status" value="1"/>
</dbReference>
<proteinExistence type="inferred from homology"/>
<reference evidence="11" key="2">
    <citation type="submission" date="2016-05" db="EMBL/GenBank/DDBJ databases">
        <authorList>
            <person name="Dupont C."/>
            <person name="Santoro A."/>
        </authorList>
    </citation>
    <scope>NUCLEOTIDE SEQUENCE [LARGE SCALE GENOMIC DNA]</scope>
    <source>
        <strain evidence="11">U25</strain>
    </source>
</reference>
<evidence type="ECO:0000256" key="3">
    <source>
        <dbReference type="ARBA" id="ARBA00023457"/>
    </source>
</evidence>
<dbReference type="Gene3D" id="3.30.70.3460">
    <property type="match status" value="2"/>
</dbReference>
<evidence type="ECO:0000256" key="4">
    <source>
        <dbReference type="ARBA" id="ARBA00023471"/>
    </source>
</evidence>
<dbReference type="EMBL" id="LXWN01000001">
    <property type="protein sequence ID" value="PTL87735.1"/>
    <property type="molecule type" value="Genomic_DNA"/>
</dbReference>
<keyword evidence="8" id="KW-0238">DNA-binding</keyword>
<dbReference type="RefSeq" id="WP_048106762.1">
    <property type="nucleotide sequence ID" value="NZ_CP007026.1"/>
</dbReference>
<comment type="catalytic activity">
    <reaction evidence="5">
        <text>siroheme + 2 H(+) = 12,18-didecarboxysiroheme + 2 CO2</text>
        <dbReference type="Rhea" id="RHEA:19093"/>
        <dbReference type="ChEBI" id="CHEBI:15378"/>
        <dbReference type="ChEBI" id="CHEBI:16526"/>
        <dbReference type="ChEBI" id="CHEBI:60052"/>
        <dbReference type="ChEBI" id="CHEBI:140497"/>
        <dbReference type="EC" id="4.1.1.111"/>
    </reaction>
</comment>
<evidence type="ECO:0000256" key="2">
    <source>
        <dbReference type="ARBA" id="ARBA00023444"/>
    </source>
</evidence>
<comment type="similarity">
    <text evidence="3">Belongs to the Ahb/Nir family.</text>
</comment>
<reference evidence="9 11" key="4">
    <citation type="submission" date="2018-04" db="EMBL/GenBank/DDBJ databases">
        <title>Transcriptomics of ammonia oxidizing archaea.</title>
        <authorList>
            <person name="Carini P."/>
        </authorList>
    </citation>
    <scope>NUCLEOTIDE SEQUENCE [LARGE SCALE GENOMIC DNA]</scope>
    <source>
        <strain evidence="9 11">U25</strain>
    </source>
</reference>
<dbReference type="KEGG" id="nbv:T478_0462"/>
<dbReference type="SMART" id="SM00344">
    <property type="entry name" value="HTH_ASNC"/>
    <property type="match status" value="1"/>
</dbReference>
<feature type="domain" description="Siroheme decarboxylase AsnC-like ligand binding" evidence="6">
    <location>
        <begin position="61"/>
        <end position="141"/>
    </location>
</feature>
<comment type="pathway">
    <text evidence="2">Porphyrin-containing compound metabolism.</text>
</comment>
<evidence type="ECO:0000313" key="10">
    <source>
        <dbReference type="Proteomes" id="UP000030944"/>
    </source>
</evidence>
<dbReference type="GeneID" id="24816355"/>
<feature type="domain" description="Siroheme decarboxylase AsnC-like ligand binding" evidence="6">
    <location>
        <begin position="233"/>
        <end position="317"/>
    </location>
</feature>
<dbReference type="InterPro" id="IPR053953">
    <property type="entry name" value="NirdL-like_HTH"/>
</dbReference>
<feature type="domain" description="Siroheme decarboxylase NirL-like HTH" evidence="7">
    <location>
        <begin position="176"/>
        <end position="222"/>
    </location>
</feature>
<dbReference type="InterPro" id="IPR040523">
    <property type="entry name" value="AsnC_trans_reg2"/>
</dbReference>
<name>A0A0A7V1G7_9ARCH</name>
<dbReference type="InterPro" id="IPR036388">
    <property type="entry name" value="WH-like_DNA-bd_sf"/>
</dbReference>
<dbReference type="Proteomes" id="UP000241022">
    <property type="component" value="Unassembled WGS sequence"/>
</dbReference>
<dbReference type="Gene3D" id="1.10.10.10">
    <property type="entry name" value="Winged helix-like DNA-binding domain superfamily/Winged helix DNA-binding domain"/>
    <property type="match status" value="1"/>
</dbReference>
<dbReference type="EC" id="4.1.1.111" evidence="4"/>
<keyword evidence="1" id="KW-0456">Lyase</keyword>
<gene>
    <name evidence="9" type="ORF">A7X95_00120</name>
    <name evidence="8" type="ORF">T478_0462</name>
</gene>
<organism evidence="8 10">
    <name type="scientific">Candidatus Nitrosopelagicus brevis</name>
    <dbReference type="NCBI Taxonomy" id="1410606"/>
    <lineage>
        <taxon>Archaea</taxon>
        <taxon>Nitrososphaerota</taxon>
    </lineage>
</organism>
<feature type="domain" description="Siroheme decarboxylase NirL-like HTH" evidence="7">
    <location>
        <begin position="5"/>
        <end position="51"/>
    </location>
</feature>
<keyword evidence="11" id="KW-1185">Reference proteome</keyword>
<evidence type="ECO:0000259" key="7">
    <source>
        <dbReference type="Pfam" id="PF22451"/>
    </source>
</evidence>
<protein>
    <recommendedName>
        <fullName evidence="4">siroheme decarboxylase</fullName>
        <ecNumber evidence="4">4.1.1.111</ecNumber>
    </recommendedName>
</protein>
<dbReference type="Proteomes" id="UP000030944">
    <property type="component" value="Chromosome"/>
</dbReference>
<evidence type="ECO:0000256" key="5">
    <source>
        <dbReference type="ARBA" id="ARBA00048470"/>
    </source>
</evidence>
<dbReference type="OrthoDB" id="145939at2157"/>
<evidence type="ECO:0000256" key="1">
    <source>
        <dbReference type="ARBA" id="ARBA00023239"/>
    </source>
</evidence>
<evidence type="ECO:0000313" key="11">
    <source>
        <dbReference type="Proteomes" id="UP000241022"/>
    </source>
</evidence>
<dbReference type="InterPro" id="IPR050684">
    <property type="entry name" value="HTH-Siroheme_Decarb"/>
</dbReference>
<evidence type="ECO:0000313" key="9">
    <source>
        <dbReference type="EMBL" id="PTL87735.1"/>
    </source>
</evidence>
<dbReference type="HOGENOM" id="CLU_049427_0_0_2"/>
<dbReference type="GO" id="GO:0016829">
    <property type="term" value="F:lyase activity"/>
    <property type="evidence" value="ECO:0007669"/>
    <property type="project" value="UniProtKB-KW"/>
</dbReference>
<dbReference type="EMBL" id="CP007026">
    <property type="protein sequence ID" value="AJA92021.1"/>
    <property type="molecule type" value="Genomic_DNA"/>
</dbReference>
<dbReference type="Pfam" id="PF22451">
    <property type="entry name" value="NirdL-like_HTH"/>
    <property type="match status" value="2"/>
</dbReference>
<accession>A0A0A7V1G7</accession>
<dbReference type="InterPro" id="IPR019888">
    <property type="entry name" value="Tscrpt_reg_AsnC-like"/>
</dbReference>
<dbReference type="SUPFAM" id="SSF46785">
    <property type="entry name" value="Winged helix' DNA-binding domain"/>
    <property type="match status" value="1"/>
</dbReference>
<evidence type="ECO:0000259" key="6">
    <source>
        <dbReference type="Pfam" id="PF17805"/>
    </source>
</evidence>
<dbReference type="STRING" id="1410606.T478_0462"/>